<dbReference type="RefSeq" id="WP_102113309.1">
    <property type="nucleotide sequence ID" value="NZ_BMGN01000002.1"/>
</dbReference>
<dbReference type="PROSITE" id="PS51257">
    <property type="entry name" value="PROKAR_LIPOPROTEIN"/>
    <property type="match status" value="1"/>
</dbReference>
<gene>
    <name evidence="2" type="ORF">C0V82_07645</name>
</gene>
<dbReference type="KEGG" id="ncb:C0V82_07645"/>
<dbReference type="Proteomes" id="UP000234752">
    <property type="component" value="Chromosome eg_1"/>
</dbReference>
<dbReference type="OrthoDB" id="7355106at2"/>
<dbReference type="EMBL" id="CP025611">
    <property type="protein sequence ID" value="AUN31742.1"/>
    <property type="molecule type" value="Genomic_DNA"/>
</dbReference>
<dbReference type="Pfam" id="PF13202">
    <property type="entry name" value="EF-hand_5"/>
    <property type="match status" value="2"/>
</dbReference>
<proteinExistence type="predicted"/>
<organism evidence="2 3">
    <name type="scientific">Niveispirillum cyanobacteriorum</name>
    <dbReference type="NCBI Taxonomy" id="1612173"/>
    <lineage>
        <taxon>Bacteria</taxon>
        <taxon>Pseudomonadati</taxon>
        <taxon>Pseudomonadota</taxon>
        <taxon>Alphaproteobacteria</taxon>
        <taxon>Rhodospirillales</taxon>
        <taxon>Azospirillaceae</taxon>
        <taxon>Niveispirillum</taxon>
    </lineage>
</organism>
<dbReference type="PROSITE" id="PS00018">
    <property type="entry name" value="EF_HAND_1"/>
    <property type="match status" value="2"/>
</dbReference>
<name>A0A2K9NFF3_9PROT</name>
<accession>A0A2K9NFF3</accession>
<dbReference type="AlphaFoldDB" id="A0A2K9NFF3"/>
<dbReference type="InterPro" id="IPR011992">
    <property type="entry name" value="EF-hand-dom_pair"/>
</dbReference>
<dbReference type="PROSITE" id="PS50222">
    <property type="entry name" value="EF_HAND_2"/>
    <property type="match status" value="1"/>
</dbReference>
<evidence type="ECO:0000259" key="1">
    <source>
        <dbReference type="PROSITE" id="PS50222"/>
    </source>
</evidence>
<protein>
    <recommendedName>
        <fullName evidence="1">EF-hand domain-containing protein</fullName>
    </recommendedName>
</protein>
<keyword evidence="3" id="KW-1185">Reference proteome</keyword>
<evidence type="ECO:0000313" key="2">
    <source>
        <dbReference type="EMBL" id="AUN31742.1"/>
    </source>
</evidence>
<dbReference type="SUPFAM" id="SSF47473">
    <property type="entry name" value="EF-hand"/>
    <property type="match status" value="1"/>
</dbReference>
<dbReference type="Gene3D" id="1.10.238.10">
    <property type="entry name" value="EF-hand"/>
    <property type="match status" value="2"/>
</dbReference>
<feature type="domain" description="EF-hand" evidence="1">
    <location>
        <begin position="82"/>
        <end position="117"/>
    </location>
</feature>
<dbReference type="InterPro" id="IPR002048">
    <property type="entry name" value="EF_hand_dom"/>
</dbReference>
<reference evidence="2 3" key="1">
    <citation type="submission" date="2017-12" db="EMBL/GenBank/DDBJ databases">
        <title>Genomes of bacteria within cyanobacterial aggregates.</title>
        <authorList>
            <person name="Cai H."/>
        </authorList>
    </citation>
    <scope>NUCLEOTIDE SEQUENCE [LARGE SCALE GENOMIC DNA]</scope>
    <source>
        <strain evidence="2 3">TH16</strain>
    </source>
</reference>
<dbReference type="GO" id="GO:0005509">
    <property type="term" value="F:calcium ion binding"/>
    <property type="evidence" value="ECO:0007669"/>
    <property type="project" value="InterPro"/>
</dbReference>
<sequence>MTERRMRRAMAWRMAGGLALALVLASCGGGDKYRPGIRYSAVSPLGEPLSAPTRDAEAYRATMRDWFARTDTNNDGKLSLAEFTAEAARVFPLYDLNHDGFVTSYELTQYRVSLPTHTAPADSGRRLRPGRIDMTPDEAATARTDGRGRPDYRMGIDPVMSADSNADFRVTPGELTAEAARRHSIMDKNGDGAISLSEFMDQAEGPMRAWAVD</sequence>
<dbReference type="InterPro" id="IPR018247">
    <property type="entry name" value="EF_Hand_1_Ca_BS"/>
</dbReference>
<evidence type="ECO:0000313" key="3">
    <source>
        <dbReference type="Proteomes" id="UP000234752"/>
    </source>
</evidence>